<proteinExistence type="predicted"/>
<reference evidence="1" key="1">
    <citation type="journal article" date="2014" name="Int. J. Syst. Evol. Microbiol.">
        <title>Complete genome sequence of Corynebacterium casei LMG S-19264T (=DSM 44701T), isolated from a smear-ripened cheese.</title>
        <authorList>
            <consortium name="US DOE Joint Genome Institute (JGI-PGF)"/>
            <person name="Walter F."/>
            <person name="Albersmeier A."/>
            <person name="Kalinowski J."/>
            <person name="Ruckert C."/>
        </authorList>
    </citation>
    <scope>NUCLEOTIDE SEQUENCE</scope>
    <source>
        <strain evidence="1">JCM 3302</strain>
    </source>
</reference>
<sequence>MGAGIGRQFAQAVRDRAGHLHGAVPIPCELVSSGSGAVAHHCPERRSLRVPADECLGKHHEIQVLLDSLGQPPFHNTHRGHRIEGNRGGLHYARPNDSRLAGTCVRAVVSAVVTGHACTLHCFQP</sequence>
<name>A0A919E4U5_9ACTN</name>
<gene>
    <name evidence="1" type="ORF">GCM10014715_87850</name>
</gene>
<evidence type="ECO:0000313" key="1">
    <source>
        <dbReference type="EMBL" id="GHF19560.1"/>
    </source>
</evidence>
<evidence type="ECO:0000313" key="2">
    <source>
        <dbReference type="Proteomes" id="UP000641386"/>
    </source>
</evidence>
<dbReference type="AlphaFoldDB" id="A0A919E4U5"/>
<accession>A0A919E4U5</accession>
<dbReference type="EMBL" id="BNBC01000092">
    <property type="protein sequence ID" value="GHF19560.1"/>
    <property type="molecule type" value="Genomic_DNA"/>
</dbReference>
<organism evidence="1 2">
    <name type="scientific">Streptomyces spiralis</name>
    <dbReference type="NCBI Taxonomy" id="66376"/>
    <lineage>
        <taxon>Bacteria</taxon>
        <taxon>Bacillati</taxon>
        <taxon>Actinomycetota</taxon>
        <taxon>Actinomycetes</taxon>
        <taxon>Kitasatosporales</taxon>
        <taxon>Streptomycetaceae</taxon>
        <taxon>Streptomyces</taxon>
    </lineage>
</organism>
<keyword evidence="2" id="KW-1185">Reference proteome</keyword>
<dbReference type="Proteomes" id="UP000641386">
    <property type="component" value="Unassembled WGS sequence"/>
</dbReference>
<comment type="caution">
    <text evidence="1">The sequence shown here is derived from an EMBL/GenBank/DDBJ whole genome shotgun (WGS) entry which is preliminary data.</text>
</comment>
<protein>
    <submittedName>
        <fullName evidence="1">Uncharacterized protein</fullName>
    </submittedName>
</protein>
<reference evidence="1" key="2">
    <citation type="submission" date="2020-09" db="EMBL/GenBank/DDBJ databases">
        <authorList>
            <person name="Sun Q."/>
            <person name="Ohkuma M."/>
        </authorList>
    </citation>
    <scope>NUCLEOTIDE SEQUENCE</scope>
    <source>
        <strain evidence="1">JCM 3302</strain>
    </source>
</reference>